<keyword evidence="1" id="KW-0479">Metal-binding</keyword>
<dbReference type="EMBL" id="HBHT01001606">
    <property type="protein sequence ID" value="CAD9941545.1"/>
    <property type="molecule type" value="Transcribed_RNA"/>
</dbReference>
<dbReference type="PANTHER" id="PTHR11347">
    <property type="entry name" value="CYCLIC NUCLEOTIDE PHOSPHODIESTERASE"/>
    <property type="match status" value="1"/>
</dbReference>
<evidence type="ECO:0000259" key="3">
    <source>
        <dbReference type="Pfam" id="PF00233"/>
    </source>
</evidence>
<keyword evidence="2" id="KW-0378">Hydrolase</keyword>
<organism evidence="4">
    <name type="scientific">Entomoneis paludosa</name>
    <dbReference type="NCBI Taxonomy" id="265537"/>
    <lineage>
        <taxon>Eukaryota</taxon>
        <taxon>Sar</taxon>
        <taxon>Stramenopiles</taxon>
        <taxon>Ochrophyta</taxon>
        <taxon>Bacillariophyta</taxon>
        <taxon>Bacillariophyceae</taxon>
        <taxon>Bacillariophycidae</taxon>
        <taxon>Entomoneidaceae</taxon>
        <taxon>Entomoneis</taxon>
    </lineage>
</organism>
<evidence type="ECO:0000256" key="1">
    <source>
        <dbReference type="ARBA" id="ARBA00022723"/>
    </source>
</evidence>
<dbReference type="GO" id="GO:0046872">
    <property type="term" value="F:metal ion binding"/>
    <property type="evidence" value="ECO:0007669"/>
    <property type="project" value="UniProtKB-KW"/>
</dbReference>
<dbReference type="AlphaFoldDB" id="A0A7S2V7Z9"/>
<reference evidence="4" key="1">
    <citation type="submission" date="2021-01" db="EMBL/GenBank/DDBJ databases">
        <authorList>
            <person name="Corre E."/>
            <person name="Pelletier E."/>
            <person name="Niang G."/>
            <person name="Scheremetjew M."/>
            <person name="Finn R."/>
            <person name="Kale V."/>
            <person name="Holt S."/>
            <person name="Cochrane G."/>
            <person name="Meng A."/>
            <person name="Brown T."/>
            <person name="Cohen L."/>
        </authorList>
    </citation>
    <scope>NUCLEOTIDE SEQUENCE</scope>
    <source>
        <strain evidence="4">CCMP125</strain>
    </source>
</reference>
<dbReference type="Pfam" id="PF00233">
    <property type="entry name" value="PDEase_I"/>
    <property type="match status" value="1"/>
</dbReference>
<dbReference type="SUPFAM" id="SSF109604">
    <property type="entry name" value="HD-domain/PDEase-like"/>
    <property type="match status" value="1"/>
</dbReference>
<gene>
    <name evidence="4" type="ORF">APAL1065_LOCUS1025</name>
</gene>
<evidence type="ECO:0000256" key="2">
    <source>
        <dbReference type="ARBA" id="ARBA00022801"/>
    </source>
</evidence>
<dbReference type="Gene3D" id="1.10.1300.10">
    <property type="entry name" value="3'5'-cyclic nucleotide phosphodiesterase, catalytic domain"/>
    <property type="match status" value="1"/>
</dbReference>
<dbReference type="GO" id="GO:0007165">
    <property type="term" value="P:signal transduction"/>
    <property type="evidence" value="ECO:0007669"/>
    <property type="project" value="InterPro"/>
</dbReference>
<dbReference type="GO" id="GO:0004114">
    <property type="term" value="F:3',5'-cyclic-nucleotide phosphodiesterase activity"/>
    <property type="evidence" value="ECO:0007669"/>
    <property type="project" value="InterPro"/>
</dbReference>
<accession>A0A7S2V7Z9</accession>
<dbReference type="InterPro" id="IPR002073">
    <property type="entry name" value="PDEase_catalytic_dom"/>
</dbReference>
<name>A0A7S2V7Z9_9STRA</name>
<feature type="domain" description="PDEase" evidence="3">
    <location>
        <begin position="2"/>
        <end position="161"/>
    </location>
</feature>
<evidence type="ECO:0000313" key="4">
    <source>
        <dbReference type="EMBL" id="CAD9941545.1"/>
    </source>
</evidence>
<protein>
    <recommendedName>
        <fullName evidence="3">PDEase domain-containing protein</fullName>
    </recommendedName>
</protein>
<proteinExistence type="predicted"/>
<sequence>MAAQYKNKSIAEQNSVDLAWQLLMSDEYEELRSCIYCNPSELRRFRQMVVNIVMATDIADKEINGLRKERWNKAFAEQAPGNDIRNAKATIVMEHLIQASDVSHCMQHWHIYRKWNEMFFQECMEAYQSGRSDEDPSKGWYQGEIGFFDFYIIPLAKKLKECGVFGVSSDEYLNYALENRREWEKKGKEIVAANREKIQAALDGSQSISNTEMPIRETPMKKSQEWNAARQQTQAIVPEEDGLDESFRSETLAL</sequence>
<dbReference type="InterPro" id="IPR036971">
    <property type="entry name" value="PDEase_catalytic_dom_sf"/>
</dbReference>